<feature type="transmembrane region" description="Helical" evidence="1">
    <location>
        <begin position="157"/>
        <end position="175"/>
    </location>
</feature>
<dbReference type="Proteomes" id="UP000187485">
    <property type="component" value="Unassembled WGS sequence"/>
</dbReference>
<dbReference type="OrthoDB" id="245523at2"/>
<evidence type="ECO:0008006" key="4">
    <source>
        <dbReference type="Google" id="ProtNLM"/>
    </source>
</evidence>
<organism evidence="2 3">
    <name type="scientific">Carboxydothermus pertinax</name>
    <dbReference type="NCBI Taxonomy" id="870242"/>
    <lineage>
        <taxon>Bacteria</taxon>
        <taxon>Bacillati</taxon>
        <taxon>Bacillota</taxon>
        <taxon>Clostridia</taxon>
        <taxon>Thermoanaerobacterales</taxon>
        <taxon>Thermoanaerobacteraceae</taxon>
        <taxon>Carboxydothermus</taxon>
    </lineage>
</organism>
<dbReference type="EMBL" id="BDJK01000036">
    <property type="protein sequence ID" value="GAV23250.1"/>
    <property type="molecule type" value="Genomic_DNA"/>
</dbReference>
<feature type="transmembrane region" description="Helical" evidence="1">
    <location>
        <begin position="65"/>
        <end position="83"/>
    </location>
</feature>
<keyword evidence="1" id="KW-0812">Transmembrane</keyword>
<dbReference type="PANTHER" id="PTHR40031">
    <property type="entry name" value="HYPOTHETICAL MEMBRANE SPANNING PROTEIN"/>
    <property type="match status" value="1"/>
</dbReference>
<reference evidence="3" key="1">
    <citation type="submission" date="2016-12" db="EMBL/GenBank/DDBJ databases">
        <title>Draft Genome Sequences od Carboxydothermus pertinax and islandicus, Hydrogenogenic Carboxydotrophic Bacteria.</title>
        <authorList>
            <person name="Fukuyama Y."/>
            <person name="Ohmae K."/>
            <person name="Yoneda Y."/>
            <person name="Yoshida T."/>
            <person name="Sako Y."/>
        </authorList>
    </citation>
    <scope>NUCLEOTIDE SEQUENCE [LARGE SCALE GENOMIC DNA]</scope>
    <source>
        <strain evidence="3">Ug1</strain>
    </source>
</reference>
<feature type="transmembrane region" description="Helical" evidence="1">
    <location>
        <begin position="90"/>
        <end position="109"/>
    </location>
</feature>
<evidence type="ECO:0000313" key="3">
    <source>
        <dbReference type="Proteomes" id="UP000187485"/>
    </source>
</evidence>
<dbReference type="STRING" id="870242.cpu_17600"/>
<keyword evidence="1" id="KW-0472">Membrane</keyword>
<dbReference type="InterPro" id="IPR007404">
    <property type="entry name" value="YdjM-like"/>
</dbReference>
<feature type="transmembrane region" description="Helical" evidence="1">
    <location>
        <begin position="129"/>
        <end position="150"/>
    </location>
</feature>
<sequence length="311" mass="35351">MDNLTHGLIGYALAKAILPATADPTLTKAITLASVLASEAPDIDFVTSALGPLKYFEYHRTLTHAPWGVVALSFLSAFIAYFFNRGVNFNYLLGIALLSGFIHVGLDLLTSYGTALFWPLSKKLYSYDILMIIDLYILLIFAGGFLFLWLGRSPQKVFLTILVILLLYIGARWQIQYHLWQKVTSLYPHAKITVYPDPLDFFSWRYVAQEGKIIHQGEAKFLTGKVLKSKTLESSTIPEESRVALSTPEAKAFMNFAKFIYIKVKDTPTGRKIYLLEPRYHFREHYVFGVMVELDKQNRVVKTYLNQSLAD</sequence>
<dbReference type="AlphaFoldDB" id="A0A1L8CWF7"/>
<name>A0A1L8CWF7_9THEO</name>
<gene>
    <name evidence="2" type="ORF">cpu_17600</name>
</gene>
<dbReference type="Pfam" id="PF04307">
    <property type="entry name" value="YdjM"/>
    <property type="match status" value="1"/>
</dbReference>
<dbReference type="InterPro" id="IPR053170">
    <property type="entry name" value="Transcription_regulator"/>
</dbReference>
<evidence type="ECO:0000256" key="1">
    <source>
        <dbReference type="SAM" id="Phobius"/>
    </source>
</evidence>
<dbReference type="PANTHER" id="PTHR40031:SF1">
    <property type="entry name" value="MEMBRANE-BOUND METAL-DEPENDENT HYDROLASE"/>
    <property type="match status" value="1"/>
</dbReference>
<protein>
    <recommendedName>
        <fullName evidence="4">Hydrolase</fullName>
    </recommendedName>
</protein>
<evidence type="ECO:0000313" key="2">
    <source>
        <dbReference type="EMBL" id="GAV23250.1"/>
    </source>
</evidence>
<keyword evidence="1" id="KW-1133">Transmembrane helix</keyword>
<comment type="caution">
    <text evidence="2">The sequence shown here is derived from an EMBL/GenBank/DDBJ whole genome shotgun (WGS) entry which is preliminary data.</text>
</comment>
<accession>A0A1L8CWF7</accession>
<dbReference type="RefSeq" id="WP_075859689.1">
    <property type="nucleotide sequence ID" value="NZ_BDJK01000036.1"/>
</dbReference>
<keyword evidence="3" id="KW-1185">Reference proteome</keyword>
<proteinExistence type="predicted"/>